<sequence>MPYNLKTTLTAGLISPTLALSASPFWFITPQILFAMCLGNRARAASDYVNGQLRALYENALYCVRHHGTGSKPTVATIEYATCLAEFYGPGKHRQNRCTTDLAFFAKFGKPRVEFICNHELILKLNIIEGHYNLDNQKVNPLQEKIQDIVVAFRIVFNTHVERLQNKFIGNGDDHVTTIHVLDMPTACFMPEHSEFENISDICKLTSYLTSCYLPLLAKAGHHVIYSLPDFDNLAVTTSYIDYSFLREDSIIVDKIYDVNAKDINMYLRGLWFQAYSYVLENGARENNIIQTFLSEMRIPVMDSNEKLPLKLVLGPMQVRLLCSKELILDINFQEAHILEDNKECSAESVNDVTVSYIIGVKCTELDEGICKQIELDFDYTRYCEHLSNFKTCLNTRIKKLLIDFVTPYFIKLLGASGNETIFYHDARIHESVDIDLSLQSPGAGDDLEGPGEKEISAWEEMHDKVINGDSYGDFDLIMALTQRSINNHFRQLWETANKRYIENGVYECESSLAYFTYHDQELGESFFTSTFLEPKVQLNCEEGSKSVILYITLDEGQLKPLSPNRQLQPDAEFYPFSQWRLAFDVNLDIEDSSEDTIQHTIHSRLDHQRLVGFKQLVLRLNTAKFKLNLSSLPGLLEGDDYRQTFSRFHALNFSRLQQSTDLEIRFDVVPFRPTPEAPIRQGVHGKFSFIFDRNAIVIWCPKEKELGPLEPTPDFSRINWITGKDVPYGSLCLPYDAFVRKTLVLLERVNRETTVVPTFSGFIDGQWIIELATWGNARTTKATSCGCISPQPSCDGSLEYAYRNRDFWAYEHEGCSNNGRYVIESITKNVLSLPTQRSETPEVKIQGEVKLFLSCQIPGLQQEWSADMFVTWEAGVKLISSPSGLQVVLQQQSVVPTFRKGVLSQNVNSTVYTAVFDQVRKIFPKNIDCGDFVSEWNSCLAGSWTGLREMAHELRVAQPVFNKCGDLFLELAVQSPMSEPPMALAF</sequence>
<reference evidence="1 2" key="1">
    <citation type="journal article" date="2017" name="Mol. Ecol.">
        <title>Comparative and population genomic landscape of Phellinus noxius: A hypervariable fungus causing root rot in trees.</title>
        <authorList>
            <person name="Chung C.L."/>
            <person name="Lee T.J."/>
            <person name="Akiba M."/>
            <person name="Lee H.H."/>
            <person name="Kuo T.H."/>
            <person name="Liu D."/>
            <person name="Ke H.M."/>
            <person name="Yokoi T."/>
            <person name="Roa M.B."/>
            <person name="Lu M.J."/>
            <person name="Chang Y.Y."/>
            <person name="Ann P.J."/>
            <person name="Tsai J.N."/>
            <person name="Chen C.Y."/>
            <person name="Tzean S.S."/>
            <person name="Ota Y."/>
            <person name="Hattori T."/>
            <person name="Sahashi N."/>
            <person name="Liou R.F."/>
            <person name="Kikuchi T."/>
            <person name="Tsai I.J."/>
        </authorList>
    </citation>
    <scope>NUCLEOTIDE SEQUENCE [LARGE SCALE GENOMIC DNA]</scope>
    <source>
        <strain evidence="1 2">FFPRI411160</strain>
    </source>
</reference>
<accession>A0A286UTV2</accession>
<protein>
    <submittedName>
        <fullName evidence="1">Uncharacterized protein</fullName>
    </submittedName>
</protein>
<dbReference type="InParanoid" id="A0A286UTV2"/>
<gene>
    <name evidence="1" type="ORF">PNOK_0006600</name>
</gene>
<comment type="caution">
    <text evidence="1">The sequence shown here is derived from an EMBL/GenBank/DDBJ whole genome shotgun (WGS) entry which is preliminary data.</text>
</comment>
<dbReference type="EMBL" id="NBII01000001">
    <property type="protein sequence ID" value="PAV22999.1"/>
    <property type="molecule type" value="Genomic_DNA"/>
</dbReference>
<evidence type="ECO:0000313" key="1">
    <source>
        <dbReference type="EMBL" id="PAV22999.1"/>
    </source>
</evidence>
<keyword evidence="2" id="KW-1185">Reference proteome</keyword>
<dbReference type="STRING" id="2282107.A0A286UTV2"/>
<dbReference type="Proteomes" id="UP000217199">
    <property type="component" value="Unassembled WGS sequence"/>
</dbReference>
<name>A0A286UTV2_9AGAM</name>
<organism evidence="1 2">
    <name type="scientific">Pyrrhoderma noxium</name>
    <dbReference type="NCBI Taxonomy" id="2282107"/>
    <lineage>
        <taxon>Eukaryota</taxon>
        <taxon>Fungi</taxon>
        <taxon>Dikarya</taxon>
        <taxon>Basidiomycota</taxon>
        <taxon>Agaricomycotina</taxon>
        <taxon>Agaricomycetes</taxon>
        <taxon>Hymenochaetales</taxon>
        <taxon>Hymenochaetaceae</taxon>
        <taxon>Pyrrhoderma</taxon>
    </lineage>
</organism>
<evidence type="ECO:0000313" key="2">
    <source>
        <dbReference type="Proteomes" id="UP000217199"/>
    </source>
</evidence>
<dbReference type="AlphaFoldDB" id="A0A286UTV2"/>
<proteinExistence type="predicted"/>
<dbReference type="OrthoDB" id="5429442at2759"/>